<proteinExistence type="predicted"/>
<keyword evidence="2" id="KW-1133">Transmembrane helix</keyword>
<accession>A0A2T5G5A0</accession>
<comment type="caution">
    <text evidence="3">The sequence shown here is derived from an EMBL/GenBank/DDBJ whole genome shotgun (WGS) entry which is preliminary data.</text>
</comment>
<evidence type="ECO:0000313" key="3">
    <source>
        <dbReference type="EMBL" id="PTQ51372.1"/>
    </source>
</evidence>
<feature type="region of interest" description="Disordered" evidence="1">
    <location>
        <begin position="43"/>
        <end position="63"/>
    </location>
</feature>
<name>A0A2T5G5A0_HYDSH</name>
<evidence type="ECO:0000256" key="2">
    <source>
        <dbReference type="SAM" id="Phobius"/>
    </source>
</evidence>
<protein>
    <submittedName>
        <fullName evidence="3">Uncharacterized protein</fullName>
    </submittedName>
</protein>
<organism evidence="3 4">
    <name type="scientific">Hydrogenibacillus schlegelii</name>
    <name type="common">Bacillus schlegelii</name>
    <dbReference type="NCBI Taxonomy" id="1484"/>
    <lineage>
        <taxon>Bacteria</taxon>
        <taxon>Bacillati</taxon>
        <taxon>Bacillota</taxon>
        <taxon>Bacilli</taxon>
        <taxon>Bacillales</taxon>
        <taxon>Bacillales Family X. Incertae Sedis</taxon>
        <taxon>Hydrogenibacillus</taxon>
    </lineage>
</organism>
<evidence type="ECO:0000313" key="4">
    <source>
        <dbReference type="Proteomes" id="UP000244180"/>
    </source>
</evidence>
<evidence type="ECO:0000256" key="1">
    <source>
        <dbReference type="SAM" id="MobiDB-lite"/>
    </source>
</evidence>
<gene>
    <name evidence="3" type="ORF">HSCHL_1343</name>
</gene>
<dbReference type="Proteomes" id="UP000244180">
    <property type="component" value="Unassembled WGS sequence"/>
</dbReference>
<feature type="transmembrane region" description="Helical" evidence="2">
    <location>
        <begin position="24"/>
        <end position="46"/>
    </location>
</feature>
<dbReference type="AlphaFoldDB" id="A0A2T5G5A0"/>
<reference evidence="3 4" key="1">
    <citation type="submission" date="2017-08" db="EMBL/GenBank/DDBJ databases">
        <title>Burning lignite coal seam in the remote Altai Mountains harbors a hydrogen-driven thermophilic microbial community.</title>
        <authorList>
            <person name="Kadnikov V.V."/>
            <person name="Mardanov A.V."/>
            <person name="Ivasenko D."/>
            <person name="Beletsky A.V."/>
            <person name="Karnachuk O.V."/>
            <person name="Ravin N.V."/>
        </authorList>
    </citation>
    <scope>NUCLEOTIDE SEQUENCE [LARGE SCALE GENOMIC DNA]</scope>
    <source>
        <strain evidence="3">AL33</strain>
    </source>
</reference>
<keyword evidence="2" id="KW-0472">Membrane</keyword>
<dbReference type="EMBL" id="PEBV01000045">
    <property type="protein sequence ID" value="PTQ51372.1"/>
    <property type="molecule type" value="Genomic_DNA"/>
</dbReference>
<keyword evidence="2" id="KW-0812">Transmembrane</keyword>
<sequence>MFESGGNESHEKEGDKTTVLRRRALFVIVPVLFAALLSGCGGAPAVPDRPAEDTTSSAPLSPDEAKRLLAAFPALEPRAGKREIRSIRTRPVR</sequence>